<keyword evidence="3" id="KW-0786">Thiamine pyrophosphate</keyword>
<evidence type="ECO:0000256" key="2">
    <source>
        <dbReference type="ARBA" id="ARBA00007131"/>
    </source>
</evidence>
<dbReference type="EMBL" id="CP033169">
    <property type="protein sequence ID" value="AYO30076.1"/>
    <property type="molecule type" value="Genomic_DNA"/>
</dbReference>
<dbReference type="RefSeq" id="WP_122014345.1">
    <property type="nucleotide sequence ID" value="NZ_CP033169.1"/>
</dbReference>
<dbReference type="SUPFAM" id="SSF52518">
    <property type="entry name" value="Thiamin diphosphate-binding fold (THDP-binding)"/>
    <property type="match status" value="1"/>
</dbReference>
<reference evidence="5 6" key="1">
    <citation type="submission" date="2018-10" db="EMBL/GenBank/DDBJ databases">
        <authorList>
            <person name="Zhang X."/>
        </authorList>
    </citation>
    <scope>NUCLEOTIDE SEQUENCE [LARGE SCALE GENOMIC DNA]</scope>
    <source>
        <strain evidence="5 6">SK-G1</strain>
    </source>
</reference>
<dbReference type="CDD" id="cd07033">
    <property type="entry name" value="TPP_PYR_DXS_TK_like"/>
    <property type="match status" value="1"/>
</dbReference>
<proteinExistence type="inferred from homology"/>
<accession>A0A3G2R3R1</accession>
<dbReference type="InterPro" id="IPR033248">
    <property type="entry name" value="Transketolase_C"/>
</dbReference>
<evidence type="ECO:0000259" key="4">
    <source>
        <dbReference type="SMART" id="SM00861"/>
    </source>
</evidence>
<dbReference type="InterPro" id="IPR051157">
    <property type="entry name" value="PDH/Transketolase"/>
</dbReference>
<dbReference type="Gene3D" id="3.40.50.920">
    <property type="match status" value="1"/>
</dbReference>
<dbReference type="SMART" id="SM00861">
    <property type="entry name" value="Transket_pyr"/>
    <property type="match status" value="1"/>
</dbReference>
<dbReference type="KEGG" id="bacg:D2962_05130"/>
<feature type="domain" description="Transketolase-like pyrimidine-binding" evidence="4">
    <location>
        <begin position="4"/>
        <end position="169"/>
    </location>
</feature>
<dbReference type="PANTHER" id="PTHR43825:SF1">
    <property type="entry name" value="TRANSKETOLASE-LIKE PYRIMIDINE-BINDING DOMAIN-CONTAINING PROTEIN"/>
    <property type="match status" value="1"/>
</dbReference>
<organism evidence="5 6">
    <name type="scientific">Biomaibacter acetigenes</name>
    <dbReference type="NCBI Taxonomy" id="2316383"/>
    <lineage>
        <taxon>Bacteria</taxon>
        <taxon>Bacillati</taxon>
        <taxon>Bacillota</taxon>
        <taxon>Clostridia</taxon>
        <taxon>Thermosediminibacterales</taxon>
        <taxon>Tepidanaerobacteraceae</taxon>
        <taxon>Biomaibacter</taxon>
    </lineage>
</organism>
<evidence type="ECO:0000256" key="3">
    <source>
        <dbReference type="ARBA" id="ARBA00023052"/>
    </source>
</evidence>
<dbReference type="FunFam" id="3.40.50.970:FF:000129">
    <property type="entry name" value="Transketolase"/>
    <property type="match status" value="1"/>
</dbReference>
<dbReference type="InterPro" id="IPR029061">
    <property type="entry name" value="THDP-binding"/>
</dbReference>
<dbReference type="AlphaFoldDB" id="A0A3G2R3R1"/>
<sequence length="313" mass="33302">MPKVATREAYGQALAELGEEIKDIVVLDADLSKSTKTSVFAKKFPERFFNMGIAEQNLMGTAAGLATCGKIPFASTFAIFAAGRAFEQVRNSICYPQLNVKIAATHAGITVGEDGATHQSIEDIALMRAIPHMTVINPADAEEAKQAVRAAALHKGPVYLRFGRHPVETIFDENYKFEIGKGVILKEGKDVAIIATGVMVGEALKAAKILAGEGINAMVVNISTIKPIDKEVILKAAGCGAIVTAEEHNIIGGLGSAVAEVLAEEKPTPIKRIGIADEFGQSGNPDELLKIYHLTAEDIAKAAKKIIKIKTRS</sequence>
<evidence type="ECO:0000313" key="6">
    <source>
        <dbReference type="Proteomes" id="UP000280960"/>
    </source>
</evidence>
<dbReference type="Pfam" id="PF02780">
    <property type="entry name" value="Transketolase_C"/>
    <property type="match status" value="1"/>
</dbReference>
<dbReference type="PANTHER" id="PTHR43825">
    <property type="entry name" value="PYRUVATE DEHYDROGENASE E1 COMPONENT"/>
    <property type="match status" value="1"/>
</dbReference>
<keyword evidence="6" id="KW-1185">Reference proteome</keyword>
<dbReference type="InterPro" id="IPR009014">
    <property type="entry name" value="Transketo_C/PFOR_II"/>
</dbReference>
<comment type="cofactor">
    <cofactor evidence="1">
        <name>thiamine diphosphate</name>
        <dbReference type="ChEBI" id="CHEBI:58937"/>
    </cofactor>
</comment>
<dbReference type="Gene3D" id="3.40.50.970">
    <property type="match status" value="1"/>
</dbReference>
<dbReference type="InterPro" id="IPR005475">
    <property type="entry name" value="Transketolase-like_Pyr-bd"/>
</dbReference>
<dbReference type="SUPFAM" id="SSF52922">
    <property type="entry name" value="TK C-terminal domain-like"/>
    <property type="match status" value="1"/>
</dbReference>
<protein>
    <submittedName>
        <fullName evidence="5">Transketolase family protein</fullName>
    </submittedName>
</protein>
<dbReference type="Pfam" id="PF02779">
    <property type="entry name" value="Transket_pyr"/>
    <property type="match status" value="1"/>
</dbReference>
<comment type="similarity">
    <text evidence="2">Belongs to the transketolase family.</text>
</comment>
<name>A0A3G2R3R1_9FIRM</name>
<evidence type="ECO:0000313" key="5">
    <source>
        <dbReference type="EMBL" id="AYO30076.1"/>
    </source>
</evidence>
<gene>
    <name evidence="5" type="ORF">D2962_05130</name>
</gene>
<evidence type="ECO:0000256" key="1">
    <source>
        <dbReference type="ARBA" id="ARBA00001964"/>
    </source>
</evidence>
<dbReference type="Proteomes" id="UP000280960">
    <property type="component" value="Chromosome"/>
</dbReference>